<comment type="caution">
    <text evidence="7">The sequence shown here is derived from an EMBL/GenBank/DDBJ whole genome shotgun (WGS) entry which is preliminary data.</text>
</comment>
<dbReference type="InterPro" id="IPR003819">
    <property type="entry name" value="TauD/TfdA-like"/>
</dbReference>
<keyword evidence="2" id="KW-0479">Metal-binding</keyword>
<keyword evidence="4" id="KW-0560">Oxidoreductase</keyword>
<evidence type="ECO:0000313" key="7">
    <source>
        <dbReference type="EMBL" id="KAJ3487019.1"/>
    </source>
</evidence>
<dbReference type="InterPro" id="IPR051323">
    <property type="entry name" value="AtsK-like"/>
</dbReference>
<feature type="domain" description="TauD/TfdA-like" evidence="6">
    <location>
        <begin position="141"/>
        <end position="411"/>
    </location>
</feature>
<dbReference type="GO" id="GO:0005737">
    <property type="term" value="C:cytoplasm"/>
    <property type="evidence" value="ECO:0007669"/>
    <property type="project" value="TreeGrafter"/>
</dbReference>
<dbReference type="FunFam" id="3.60.130.10:FF:000003">
    <property type="entry name" value="Alpha-ketoglutarate-dependent taurine dioxygenase"/>
    <property type="match status" value="1"/>
</dbReference>
<evidence type="ECO:0000259" key="6">
    <source>
        <dbReference type="Pfam" id="PF02668"/>
    </source>
</evidence>
<dbReference type="EMBL" id="JANAWD010000104">
    <property type="protein sequence ID" value="KAJ3487019.1"/>
    <property type="molecule type" value="Genomic_DNA"/>
</dbReference>
<protein>
    <recommendedName>
        <fullName evidence="6">TauD/TfdA-like domain-containing protein</fullName>
    </recommendedName>
</protein>
<comment type="similarity">
    <text evidence="1">Belongs to the TfdA dioxygenase family.</text>
</comment>
<dbReference type="InterPro" id="IPR042098">
    <property type="entry name" value="TauD-like_sf"/>
</dbReference>
<name>A0AAD5YG87_9APHY</name>
<dbReference type="PANTHER" id="PTHR30468">
    <property type="entry name" value="ALPHA-KETOGLUTARATE-DEPENDENT SULFONATE DIOXYGENASE"/>
    <property type="match status" value="1"/>
</dbReference>
<dbReference type="Gene3D" id="3.60.130.10">
    <property type="entry name" value="Clavaminate synthase-like"/>
    <property type="match status" value="1"/>
</dbReference>
<gene>
    <name evidence="7" type="ORF">NLI96_g3817</name>
</gene>
<dbReference type="GO" id="GO:0046872">
    <property type="term" value="F:metal ion binding"/>
    <property type="evidence" value="ECO:0007669"/>
    <property type="project" value="UniProtKB-KW"/>
</dbReference>
<reference evidence="7" key="1">
    <citation type="submission" date="2022-07" db="EMBL/GenBank/DDBJ databases">
        <title>Genome Sequence of Physisporinus lineatus.</title>
        <authorList>
            <person name="Buettner E."/>
        </authorList>
    </citation>
    <scope>NUCLEOTIDE SEQUENCE</scope>
    <source>
        <strain evidence="7">VT162</strain>
    </source>
</reference>
<keyword evidence="5" id="KW-0408">Iron</keyword>
<organism evidence="7 8">
    <name type="scientific">Meripilus lineatus</name>
    <dbReference type="NCBI Taxonomy" id="2056292"/>
    <lineage>
        <taxon>Eukaryota</taxon>
        <taxon>Fungi</taxon>
        <taxon>Dikarya</taxon>
        <taxon>Basidiomycota</taxon>
        <taxon>Agaricomycotina</taxon>
        <taxon>Agaricomycetes</taxon>
        <taxon>Polyporales</taxon>
        <taxon>Meripilaceae</taxon>
        <taxon>Meripilus</taxon>
    </lineage>
</organism>
<accession>A0AAD5YG87</accession>
<dbReference type="SUPFAM" id="SSF51197">
    <property type="entry name" value="Clavaminate synthase-like"/>
    <property type="match status" value="1"/>
</dbReference>
<keyword evidence="3" id="KW-0223">Dioxygenase</keyword>
<dbReference type="Proteomes" id="UP001212997">
    <property type="component" value="Unassembled WGS sequence"/>
</dbReference>
<evidence type="ECO:0000256" key="1">
    <source>
        <dbReference type="ARBA" id="ARBA00005896"/>
    </source>
</evidence>
<evidence type="ECO:0000256" key="5">
    <source>
        <dbReference type="ARBA" id="ARBA00023004"/>
    </source>
</evidence>
<evidence type="ECO:0000256" key="3">
    <source>
        <dbReference type="ARBA" id="ARBA00022964"/>
    </source>
</evidence>
<evidence type="ECO:0000256" key="4">
    <source>
        <dbReference type="ARBA" id="ARBA00023002"/>
    </source>
</evidence>
<dbReference type="PANTHER" id="PTHR30468:SF1">
    <property type="entry name" value="ALPHA-KETOGLUTARATE-DEPENDENT SULFONATE DIOXYGENASE"/>
    <property type="match status" value="1"/>
</dbReference>
<evidence type="ECO:0000256" key="2">
    <source>
        <dbReference type="ARBA" id="ARBA00022723"/>
    </source>
</evidence>
<keyword evidence="8" id="KW-1185">Reference proteome</keyword>
<dbReference type="Pfam" id="PF02668">
    <property type="entry name" value="TauD"/>
    <property type="match status" value="1"/>
</dbReference>
<sequence>MLRDRFMRLRDKEVKSGVWCVNGIMSIGYGMLQPSVIMAPSVSILPTAAEEATNGVAKLNIKEQVKQEQQKQDKGPSYPFYFPYFDVNEKFPPTEIFGMSSQIPSRRSRSLTHIMILEHTDVGLRADPKKPHLLHEGVTLKHLSPFLGTEVKGVQLSQLTKEGLDELALYTAERKVLVFRDQDFKDIGPDRQIEIARHFGPIQRHPTSGNVKGYPEFHVVYRDAENDRFREYIGGNRVSRTSWHSDVSYEKQPPSTTFFFILDLPEVGGDTLFASQVEAYNRLSPAFQQILHGLRAVHSAVPQAEFSRKRGGPVRREPVESVHPLVRVHPVTGEKALYINQGFTKSIVGLKEEESDTLLNFLFDHIAKGNDFQVRATYEAASVIVWDNRVTIHSATGDFDNKERRHAVRLTPQAEVPVPVKE</sequence>
<proteinExistence type="inferred from homology"/>
<evidence type="ECO:0000313" key="8">
    <source>
        <dbReference type="Proteomes" id="UP001212997"/>
    </source>
</evidence>
<dbReference type="AlphaFoldDB" id="A0AAD5YG87"/>
<dbReference type="GO" id="GO:0016706">
    <property type="term" value="F:2-oxoglutarate-dependent dioxygenase activity"/>
    <property type="evidence" value="ECO:0007669"/>
    <property type="project" value="TreeGrafter"/>
</dbReference>